<gene>
    <name evidence="2" type="ordered locus">ckrop_0138</name>
</gene>
<evidence type="ECO:0000256" key="1">
    <source>
        <dbReference type="SAM" id="Phobius"/>
    </source>
</evidence>
<accession>C4LG82</accession>
<evidence type="ECO:0000313" key="3">
    <source>
        <dbReference type="Proteomes" id="UP000001473"/>
    </source>
</evidence>
<keyword evidence="1" id="KW-0472">Membrane</keyword>
<dbReference type="HOGENOM" id="CLU_1966863_0_0_11"/>
<name>C4LG82_CORK4</name>
<reference evidence="2 3" key="1">
    <citation type="journal article" date="2008" name="J. Biotechnol.">
        <title>Ultrafast pyrosequencing of Corynebacterium kroppenstedtii DSM44385 revealed insights into the physiology of a lipophilic corynebacterium that lacks mycolic acids.</title>
        <authorList>
            <person name="Tauch A."/>
            <person name="Schneider J."/>
            <person name="Szczepanowski R."/>
            <person name="Tilker A."/>
            <person name="Viehoever P."/>
            <person name="Gartemann K.-H."/>
            <person name="Arnold W."/>
            <person name="Blom J."/>
            <person name="Brinkrolf K."/>
            <person name="Brune I."/>
            <person name="Goetker S."/>
            <person name="Weisshaar B."/>
            <person name="Goesmann A."/>
            <person name="Droege M."/>
            <person name="Puehler A."/>
        </authorList>
    </citation>
    <scope>NUCLEOTIDE SEQUENCE [LARGE SCALE GENOMIC DNA]</scope>
    <source>
        <strain evidence="3">DSM 44385 / JCM 11950 / CIP 105744 / CCUG 35717</strain>
    </source>
</reference>
<dbReference type="AlphaFoldDB" id="C4LG82"/>
<dbReference type="KEGG" id="ckp:ckrop_0138"/>
<protein>
    <submittedName>
        <fullName evidence="2">Uncharacterized protein</fullName>
    </submittedName>
</protein>
<keyword evidence="1" id="KW-0812">Transmembrane</keyword>
<proteinExistence type="predicted"/>
<dbReference type="Proteomes" id="UP000001473">
    <property type="component" value="Chromosome"/>
</dbReference>
<dbReference type="STRING" id="645127.ckrop_0138"/>
<feature type="transmembrane region" description="Helical" evidence="1">
    <location>
        <begin position="30"/>
        <end position="53"/>
    </location>
</feature>
<dbReference type="EMBL" id="CP001620">
    <property type="protein sequence ID" value="ACR16932.1"/>
    <property type="molecule type" value="Genomic_DNA"/>
</dbReference>
<keyword evidence="3" id="KW-1185">Reference proteome</keyword>
<evidence type="ECO:0000313" key="2">
    <source>
        <dbReference type="EMBL" id="ACR16932.1"/>
    </source>
</evidence>
<keyword evidence="1" id="KW-1133">Transmembrane helix</keyword>
<organism evidence="2 3">
    <name type="scientific">Corynebacterium kroppenstedtii (strain DSM 44385 / JCM 11950 / CIP 105744 / CCUG 35717)</name>
    <dbReference type="NCBI Taxonomy" id="645127"/>
    <lineage>
        <taxon>Bacteria</taxon>
        <taxon>Bacillati</taxon>
        <taxon>Actinomycetota</taxon>
        <taxon>Actinomycetes</taxon>
        <taxon>Mycobacteriales</taxon>
        <taxon>Corynebacteriaceae</taxon>
        <taxon>Corynebacterium</taxon>
    </lineage>
</organism>
<sequence length="127" mass="13534">MQVVNVVTVRDGNVAATRTVLVRVVLVDRVSFSGAFVPVVLVLVVEVTVVYIVDVVTVRDGNVAATRTMLVGVILVNDVLSSHSAQPSCAFIDATDTLRALLNSDLNDIHHIWKIAGKGITGSLIEN</sequence>